<dbReference type="RefSeq" id="WP_345602064.1">
    <property type="nucleotide sequence ID" value="NZ_BAABLT010000057.1"/>
</dbReference>
<keyword evidence="4" id="KW-0804">Transcription</keyword>
<comment type="caution">
    <text evidence="6">The sequence shown here is derived from an EMBL/GenBank/DDBJ whole genome shotgun (WGS) entry which is preliminary data.</text>
</comment>
<dbReference type="InterPro" id="IPR005119">
    <property type="entry name" value="LysR_subst-bd"/>
</dbReference>
<reference evidence="7" key="1">
    <citation type="journal article" date="2019" name="Int. J. Syst. Evol. Microbiol.">
        <title>The Global Catalogue of Microorganisms (GCM) 10K type strain sequencing project: providing services to taxonomists for standard genome sequencing and annotation.</title>
        <authorList>
            <consortium name="The Broad Institute Genomics Platform"/>
            <consortium name="The Broad Institute Genome Sequencing Center for Infectious Disease"/>
            <person name="Wu L."/>
            <person name="Ma J."/>
        </authorList>
    </citation>
    <scope>NUCLEOTIDE SEQUENCE [LARGE SCALE GENOMIC DNA]</scope>
    <source>
        <strain evidence="7">CCUG 56401</strain>
    </source>
</reference>
<dbReference type="InterPro" id="IPR000847">
    <property type="entry name" value="LysR_HTH_N"/>
</dbReference>
<evidence type="ECO:0000256" key="3">
    <source>
        <dbReference type="ARBA" id="ARBA00023125"/>
    </source>
</evidence>
<sequence>MHLPSIDDWTFFDRVARAESLSQVAREWGVSLPAVSKRLRKLEEQRGVRLVRRSTRTLTLTEEGVRFAIGAARVVREIAEAEDSLTASAGIRGTIAIHSTLGLGRAHIAPAVQSLAQAHPQLRVELEMSTQPLNVSGTPFDIGIRVGMLTDSRLRTRLLYRQRRILCAAPDYLLRAGTPTHPHELIDHECIVIRENESDFALWRFGEHRDEMTVRVGGRMLTNDGDAATAWAVAGAGIIMRSEWHVRPLIAAGELVQIMPEVPTPEANITAVYDVNAAQTMRVSTALDHLADSVRARLDPVFQHASETN</sequence>
<evidence type="ECO:0000256" key="1">
    <source>
        <dbReference type="ARBA" id="ARBA00009437"/>
    </source>
</evidence>
<dbReference type="InterPro" id="IPR058163">
    <property type="entry name" value="LysR-type_TF_proteobact-type"/>
</dbReference>
<name>A0ABW3G5M2_9PSEU</name>
<proteinExistence type="inferred from homology"/>
<dbReference type="Pfam" id="PF03466">
    <property type="entry name" value="LysR_substrate"/>
    <property type="match status" value="1"/>
</dbReference>
<evidence type="ECO:0000313" key="7">
    <source>
        <dbReference type="Proteomes" id="UP001597018"/>
    </source>
</evidence>
<organism evidence="6 7">
    <name type="scientific">Saccharopolyspora rosea</name>
    <dbReference type="NCBI Taxonomy" id="524884"/>
    <lineage>
        <taxon>Bacteria</taxon>
        <taxon>Bacillati</taxon>
        <taxon>Actinomycetota</taxon>
        <taxon>Actinomycetes</taxon>
        <taxon>Pseudonocardiales</taxon>
        <taxon>Pseudonocardiaceae</taxon>
        <taxon>Saccharopolyspora</taxon>
    </lineage>
</organism>
<keyword evidence="7" id="KW-1185">Reference proteome</keyword>
<feature type="domain" description="HTH lysR-type" evidence="5">
    <location>
        <begin position="4"/>
        <end position="61"/>
    </location>
</feature>
<evidence type="ECO:0000256" key="4">
    <source>
        <dbReference type="ARBA" id="ARBA00023163"/>
    </source>
</evidence>
<comment type="similarity">
    <text evidence="1">Belongs to the LysR transcriptional regulatory family.</text>
</comment>
<dbReference type="Proteomes" id="UP001597018">
    <property type="component" value="Unassembled WGS sequence"/>
</dbReference>
<dbReference type="InterPro" id="IPR036390">
    <property type="entry name" value="WH_DNA-bd_sf"/>
</dbReference>
<dbReference type="PANTHER" id="PTHR30537">
    <property type="entry name" value="HTH-TYPE TRANSCRIPTIONAL REGULATOR"/>
    <property type="match status" value="1"/>
</dbReference>
<accession>A0ABW3G5M2</accession>
<evidence type="ECO:0000313" key="6">
    <source>
        <dbReference type="EMBL" id="MFD0923984.1"/>
    </source>
</evidence>
<protein>
    <submittedName>
        <fullName evidence="6">LysR family transcriptional regulator</fullName>
    </submittedName>
</protein>
<dbReference type="SUPFAM" id="SSF53850">
    <property type="entry name" value="Periplasmic binding protein-like II"/>
    <property type="match status" value="1"/>
</dbReference>
<evidence type="ECO:0000259" key="5">
    <source>
        <dbReference type="PROSITE" id="PS50931"/>
    </source>
</evidence>
<dbReference type="PANTHER" id="PTHR30537:SF5">
    <property type="entry name" value="HTH-TYPE TRANSCRIPTIONAL ACTIVATOR TTDR-RELATED"/>
    <property type="match status" value="1"/>
</dbReference>
<evidence type="ECO:0000256" key="2">
    <source>
        <dbReference type="ARBA" id="ARBA00023015"/>
    </source>
</evidence>
<dbReference type="Gene3D" id="1.10.10.10">
    <property type="entry name" value="Winged helix-like DNA-binding domain superfamily/Winged helix DNA-binding domain"/>
    <property type="match status" value="1"/>
</dbReference>
<dbReference type="SUPFAM" id="SSF46785">
    <property type="entry name" value="Winged helix' DNA-binding domain"/>
    <property type="match status" value="1"/>
</dbReference>
<keyword evidence="3" id="KW-0238">DNA-binding</keyword>
<gene>
    <name evidence="6" type="ORF">ACFQ16_29920</name>
</gene>
<keyword evidence="2" id="KW-0805">Transcription regulation</keyword>
<dbReference type="EMBL" id="JBHTIW010000051">
    <property type="protein sequence ID" value="MFD0923984.1"/>
    <property type="molecule type" value="Genomic_DNA"/>
</dbReference>
<dbReference type="InterPro" id="IPR036388">
    <property type="entry name" value="WH-like_DNA-bd_sf"/>
</dbReference>
<dbReference type="PROSITE" id="PS50931">
    <property type="entry name" value="HTH_LYSR"/>
    <property type="match status" value="1"/>
</dbReference>
<dbReference type="Gene3D" id="3.40.190.290">
    <property type="match status" value="1"/>
</dbReference>
<dbReference type="Pfam" id="PF00126">
    <property type="entry name" value="HTH_1"/>
    <property type="match status" value="1"/>
</dbReference>